<keyword evidence="5" id="KW-0997">Cell inner membrane</keyword>
<proteinExistence type="predicted"/>
<keyword evidence="7" id="KW-0808">Transferase</keyword>
<evidence type="ECO:0000256" key="10">
    <source>
        <dbReference type="ARBA" id="ARBA00022777"/>
    </source>
</evidence>
<comment type="caution">
    <text evidence="19">The sequence shown here is derived from an EMBL/GenBank/DDBJ whole genome shotgun (WGS) entry which is preliminary data.</text>
</comment>
<dbReference type="PANTHER" id="PTHR44936">
    <property type="entry name" value="SENSOR PROTEIN CREC"/>
    <property type="match status" value="1"/>
</dbReference>
<evidence type="ECO:0000256" key="2">
    <source>
        <dbReference type="ARBA" id="ARBA00004429"/>
    </source>
</evidence>
<gene>
    <name evidence="19" type="ORF">AA0228_2897</name>
</gene>
<dbReference type="InterPro" id="IPR004358">
    <property type="entry name" value="Sig_transdc_His_kin-like_C"/>
</dbReference>
<dbReference type="SUPFAM" id="SSF55874">
    <property type="entry name" value="ATPase domain of HSP90 chaperone/DNA topoisomerase II/histidine kinase"/>
    <property type="match status" value="1"/>
</dbReference>
<evidence type="ECO:0000256" key="4">
    <source>
        <dbReference type="ARBA" id="ARBA00022475"/>
    </source>
</evidence>
<dbReference type="CDD" id="cd00082">
    <property type="entry name" value="HisKA"/>
    <property type="match status" value="1"/>
</dbReference>
<evidence type="ECO:0000313" key="20">
    <source>
        <dbReference type="Proteomes" id="UP001061070"/>
    </source>
</evidence>
<dbReference type="InterPro" id="IPR003594">
    <property type="entry name" value="HATPase_dom"/>
</dbReference>
<dbReference type="InterPro" id="IPR050980">
    <property type="entry name" value="2C_sensor_his_kinase"/>
</dbReference>
<evidence type="ECO:0000256" key="13">
    <source>
        <dbReference type="ARBA" id="ARBA00023012"/>
    </source>
</evidence>
<evidence type="ECO:0000256" key="7">
    <source>
        <dbReference type="ARBA" id="ARBA00022679"/>
    </source>
</evidence>
<keyword evidence="4" id="KW-1003">Cell membrane</keyword>
<feature type="transmembrane region" description="Helical" evidence="16">
    <location>
        <begin position="18"/>
        <end position="41"/>
    </location>
</feature>
<keyword evidence="6" id="KW-0597">Phosphoprotein</keyword>
<dbReference type="Pfam" id="PF00672">
    <property type="entry name" value="HAMP"/>
    <property type="match status" value="1"/>
</dbReference>
<dbReference type="InterPro" id="IPR003661">
    <property type="entry name" value="HisK_dim/P_dom"/>
</dbReference>
<evidence type="ECO:0000259" key="18">
    <source>
        <dbReference type="PROSITE" id="PS50885"/>
    </source>
</evidence>
<evidence type="ECO:0000256" key="15">
    <source>
        <dbReference type="SAM" id="MobiDB-lite"/>
    </source>
</evidence>
<evidence type="ECO:0000256" key="11">
    <source>
        <dbReference type="ARBA" id="ARBA00022840"/>
    </source>
</evidence>
<dbReference type="RefSeq" id="WP_099182396.1">
    <property type="nucleotide sequence ID" value="NZ_BAQW01000013.1"/>
</dbReference>
<keyword evidence="13" id="KW-0902">Two-component regulatory system</keyword>
<keyword evidence="20" id="KW-1185">Reference proteome</keyword>
<dbReference type="Proteomes" id="UP001061070">
    <property type="component" value="Unassembled WGS sequence"/>
</dbReference>
<name>A0ABQ0QF53_9PROT</name>
<evidence type="ECO:0000256" key="9">
    <source>
        <dbReference type="ARBA" id="ARBA00022741"/>
    </source>
</evidence>
<dbReference type="InterPro" id="IPR036890">
    <property type="entry name" value="HATPase_C_sf"/>
</dbReference>
<sequence length="476" mass="52796">MNVVSFFLHPNRILPKTIYGQMVAILISSLLVTLLLITFLLSALRPAIPPLPEGPWPSALAIETGIRAIRAVPVSERATMSRGFSTPDLRFQVNAAFPCVPRTMDHEAELLRRILQSHLPEDKETLQVFNCEKYEGAEKTTNVFLPRDGIHLSIRSGINFQLAQIMHMTLPITVPFISLLVMTGALSIWSIWRVNRPLSTLASYAETLGYDTASSPIKEQGPREVRHVIRAFNRMQTRISAAASERTRMLMSVSHDLRTPLTRLSMRVEMGGEDAAPEAMRHDLNLMKQMLNGALSFLKGQREAEMFEAVELGSLIESLCEEFSAVGRDVQYQGAVRLPCYCQPVSIARAVSNLIENGLKYGEQAKVDAWANDGQIFIEVQDRGPGIPETMRQAMLQPFARMDQARSSDGSLGLGLSIVYDVVARHHGTIEFRDAAPSSGLIVRLVLPERLKANSPANRSKPVFSSHSSRSSTPQL</sequence>
<reference evidence="19" key="1">
    <citation type="submission" date="2013-04" db="EMBL/GenBank/DDBJ databases">
        <title>The genome sequencing project of 58 acetic acid bacteria.</title>
        <authorList>
            <person name="Okamoto-Kainuma A."/>
            <person name="Ishikawa M."/>
            <person name="Umino S."/>
            <person name="Koizumi Y."/>
            <person name="Shiwa Y."/>
            <person name="Yoshikawa H."/>
            <person name="Matsutani M."/>
            <person name="Matsushita K."/>
        </authorList>
    </citation>
    <scope>NUCLEOTIDE SEQUENCE</scope>
    <source>
        <strain evidence="19">NRIC 0228</strain>
    </source>
</reference>
<dbReference type="PROSITE" id="PS50109">
    <property type="entry name" value="HIS_KIN"/>
    <property type="match status" value="1"/>
</dbReference>
<keyword evidence="8 16" id="KW-0812">Transmembrane</keyword>
<feature type="domain" description="Histidine kinase" evidence="17">
    <location>
        <begin position="252"/>
        <end position="451"/>
    </location>
</feature>
<dbReference type="SMART" id="SM00304">
    <property type="entry name" value="HAMP"/>
    <property type="match status" value="1"/>
</dbReference>
<dbReference type="SUPFAM" id="SSF47384">
    <property type="entry name" value="Homodimeric domain of signal transducing histidine kinase"/>
    <property type="match status" value="1"/>
</dbReference>
<evidence type="ECO:0000256" key="1">
    <source>
        <dbReference type="ARBA" id="ARBA00000085"/>
    </source>
</evidence>
<dbReference type="SMART" id="SM00387">
    <property type="entry name" value="HATPase_c"/>
    <property type="match status" value="1"/>
</dbReference>
<dbReference type="GO" id="GO:0016301">
    <property type="term" value="F:kinase activity"/>
    <property type="evidence" value="ECO:0007669"/>
    <property type="project" value="UniProtKB-KW"/>
</dbReference>
<comment type="catalytic activity">
    <reaction evidence="1">
        <text>ATP + protein L-histidine = ADP + protein N-phospho-L-histidine.</text>
        <dbReference type="EC" id="2.7.13.3"/>
    </reaction>
</comment>
<keyword evidence="12 16" id="KW-1133">Transmembrane helix</keyword>
<keyword evidence="14 16" id="KW-0472">Membrane</keyword>
<feature type="transmembrane region" description="Helical" evidence="16">
    <location>
        <begin position="170"/>
        <end position="192"/>
    </location>
</feature>
<dbReference type="EMBL" id="BAQW01000013">
    <property type="protein sequence ID" value="GBR16907.1"/>
    <property type="molecule type" value="Genomic_DNA"/>
</dbReference>
<feature type="domain" description="HAMP" evidence="18">
    <location>
        <begin position="192"/>
        <end position="244"/>
    </location>
</feature>
<keyword evidence="9" id="KW-0547">Nucleotide-binding</keyword>
<evidence type="ECO:0000256" key="14">
    <source>
        <dbReference type="ARBA" id="ARBA00023136"/>
    </source>
</evidence>
<dbReference type="InterPro" id="IPR005467">
    <property type="entry name" value="His_kinase_dom"/>
</dbReference>
<dbReference type="SMART" id="SM00388">
    <property type="entry name" value="HisKA"/>
    <property type="match status" value="1"/>
</dbReference>
<comment type="subcellular location">
    <subcellularLocation>
        <location evidence="2">Cell inner membrane</location>
        <topology evidence="2">Multi-pass membrane protein</topology>
    </subcellularLocation>
</comment>
<evidence type="ECO:0000256" key="3">
    <source>
        <dbReference type="ARBA" id="ARBA00012438"/>
    </source>
</evidence>
<keyword evidence="10 19" id="KW-0418">Kinase</keyword>
<evidence type="ECO:0000256" key="12">
    <source>
        <dbReference type="ARBA" id="ARBA00022989"/>
    </source>
</evidence>
<dbReference type="PROSITE" id="PS50885">
    <property type="entry name" value="HAMP"/>
    <property type="match status" value="1"/>
</dbReference>
<evidence type="ECO:0000313" key="19">
    <source>
        <dbReference type="EMBL" id="GBR16907.1"/>
    </source>
</evidence>
<accession>A0ABQ0QF53</accession>
<dbReference type="InterPro" id="IPR003660">
    <property type="entry name" value="HAMP_dom"/>
</dbReference>
<evidence type="ECO:0000256" key="6">
    <source>
        <dbReference type="ARBA" id="ARBA00022553"/>
    </source>
</evidence>
<dbReference type="Gene3D" id="1.10.287.130">
    <property type="match status" value="1"/>
</dbReference>
<evidence type="ECO:0000256" key="5">
    <source>
        <dbReference type="ARBA" id="ARBA00022519"/>
    </source>
</evidence>
<dbReference type="InterPro" id="IPR036097">
    <property type="entry name" value="HisK_dim/P_sf"/>
</dbReference>
<protein>
    <recommendedName>
        <fullName evidence="3">histidine kinase</fullName>
        <ecNumber evidence="3">2.7.13.3</ecNumber>
    </recommendedName>
</protein>
<evidence type="ECO:0000256" key="16">
    <source>
        <dbReference type="SAM" id="Phobius"/>
    </source>
</evidence>
<dbReference type="EC" id="2.7.13.3" evidence="3"/>
<keyword evidence="11" id="KW-0067">ATP-binding</keyword>
<organism evidence="19 20">
    <name type="scientific">Gluconobacter frateurii NRIC 0228</name>
    <dbReference type="NCBI Taxonomy" id="1307946"/>
    <lineage>
        <taxon>Bacteria</taxon>
        <taxon>Pseudomonadati</taxon>
        <taxon>Pseudomonadota</taxon>
        <taxon>Alphaproteobacteria</taxon>
        <taxon>Acetobacterales</taxon>
        <taxon>Acetobacteraceae</taxon>
        <taxon>Gluconobacter</taxon>
    </lineage>
</organism>
<dbReference type="Pfam" id="PF02518">
    <property type="entry name" value="HATPase_c"/>
    <property type="match status" value="1"/>
</dbReference>
<dbReference type="Gene3D" id="3.30.565.10">
    <property type="entry name" value="Histidine kinase-like ATPase, C-terminal domain"/>
    <property type="match status" value="1"/>
</dbReference>
<dbReference type="PANTHER" id="PTHR44936:SF5">
    <property type="entry name" value="SENSOR HISTIDINE KINASE ENVZ"/>
    <property type="match status" value="1"/>
</dbReference>
<dbReference type="PRINTS" id="PR00344">
    <property type="entry name" value="BCTRLSENSOR"/>
</dbReference>
<evidence type="ECO:0000256" key="8">
    <source>
        <dbReference type="ARBA" id="ARBA00022692"/>
    </source>
</evidence>
<feature type="region of interest" description="Disordered" evidence="15">
    <location>
        <begin position="455"/>
        <end position="476"/>
    </location>
</feature>
<evidence type="ECO:0000259" key="17">
    <source>
        <dbReference type="PROSITE" id="PS50109"/>
    </source>
</evidence>